<accession>M7Y8H6</accession>
<dbReference type="AlphaFoldDB" id="M7Y8H6"/>
<dbReference type="EMBL" id="KD275779">
    <property type="protein sequence ID" value="EMS46323.1"/>
    <property type="molecule type" value="Genomic_DNA"/>
</dbReference>
<gene>
    <name evidence="1" type="ORF">TRIUR3_18293</name>
</gene>
<protein>
    <submittedName>
        <fullName evidence="1">Uncharacterized protein</fullName>
    </submittedName>
</protein>
<evidence type="ECO:0000313" key="1">
    <source>
        <dbReference type="EMBL" id="EMS46323.1"/>
    </source>
</evidence>
<reference evidence="1" key="1">
    <citation type="journal article" date="2013" name="Nature">
        <title>Draft genome of the wheat A-genome progenitor Triticum urartu.</title>
        <authorList>
            <person name="Ling H.Q."/>
            <person name="Zhao S."/>
            <person name="Liu D."/>
            <person name="Wang J."/>
            <person name="Sun H."/>
            <person name="Zhang C."/>
            <person name="Fan H."/>
            <person name="Li D."/>
            <person name="Dong L."/>
            <person name="Tao Y."/>
            <person name="Gao C."/>
            <person name="Wu H."/>
            <person name="Li Y."/>
            <person name="Cui Y."/>
            <person name="Guo X."/>
            <person name="Zheng S."/>
            <person name="Wang B."/>
            <person name="Yu K."/>
            <person name="Liang Q."/>
            <person name="Yang W."/>
            <person name="Lou X."/>
            <person name="Chen J."/>
            <person name="Feng M."/>
            <person name="Jian J."/>
            <person name="Zhang X."/>
            <person name="Luo G."/>
            <person name="Jiang Y."/>
            <person name="Liu J."/>
            <person name="Wang Z."/>
            <person name="Sha Y."/>
            <person name="Zhang B."/>
            <person name="Wu H."/>
            <person name="Tang D."/>
            <person name="Shen Q."/>
            <person name="Xue P."/>
            <person name="Zou S."/>
            <person name="Wang X."/>
            <person name="Liu X."/>
            <person name="Wang F."/>
            <person name="Yang Y."/>
            <person name="An X."/>
            <person name="Dong Z."/>
            <person name="Zhang K."/>
            <person name="Zhang X."/>
            <person name="Luo M.C."/>
            <person name="Dvorak J."/>
            <person name="Tong Y."/>
            <person name="Wang J."/>
            <person name="Yang H."/>
            <person name="Li Z."/>
            <person name="Wang D."/>
            <person name="Zhang A."/>
            <person name="Wang J."/>
        </authorList>
    </citation>
    <scope>NUCLEOTIDE SEQUENCE</scope>
</reference>
<sequence>MALFQSHGVLHGCATELMLVVPALATFPSSASSSPLSGRHTEEHFGRNGRLMYFRLDRSMFPDLELVLLFSSCHGHGRVLQRREAGSSAGVTCRLQATAFTPRWHPSLVGLWSSTPGANRWPCPNEAHLLQLQTLHKITVHQ</sequence>
<organism evidence="1">
    <name type="scientific">Triticum urartu</name>
    <name type="common">Red wild einkorn</name>
    <name type="synonym">Crithodium urartu</name>
    <dbReference type="NCBI Taxonomy" id="4572"/>
    <lineage>
        <taxon>Eukaryota</taxon>
        <taxon>Viridiplantae</taxon>
        <taxon>Streptophyta</taxon>
        <taxon>Embryophyta</taxon>
        <taxon>Tracheophyta</taxon>
        <taxon>Spermatophyta</taxon>
        <taxon>Magnoliopsida</taxon>
        <taxon>Liliopsida</taxon>
        <taxon>Poales</taxon>
        <taxon>Poaceae</taxon>
        <taxon>BOP clade</taxon>
        <taxon>Pooideae</taxon>
        <taxon>Triticodae</taxon>
        <taxon>Triticeae</taxon>
        <taxon>Triticinae</taxon>
        <taxon>Triticum</taxon>
    </lineage>
</organism>
<name>M7Y8H6_TRIUA</name>
<proteinExistence type="predicted"/>